<feature type="repeat" description="Solcar" evidence="8">
    <location>
        <begin position="538"/>
        <end position="630"/>
    </location>
</feature>
<feature type="compositionally biased region" description="Gly residues" evidence="9">
    <location>
        <begin position="225"/>
        <end position="236"/>
    </location>
</feature>
<keyword evidence="7 8" id="KW-0472">Membrane</keyword>
<evidence type="ECO:0000313" key="11">
    <source>
        <dbReference type="Proteomes" id="UP001445335"/>
    </source>
</evidence>
<comment type="subcellular location">
    <subcellularLocation>
        <location evidence="1">Membrane</location>
        <topology evidence="1">Multi-pass membrane protein</topology>
    </subcellularLocation>
</comment>
<keyword evidence="3" id="KW-0813">Transport</keyword>
<dbReference type="AlphaFoldDB" id="A0AAW1QWG5"/>
<evidence type="ECO:0000256" key="5">
    <source>
        <dbReference type="ARBA" id="ARBA00022737"/>
    </source>
</evidence>
<dbReference type="GO" id="GO:0055085">
    <property type="term" value="P:transmembrane transport"/>
    <property type="evidence" value="ECO:0007669"/>
    <property type="project" value="InterPro"/>
</dbReference>
<dbReference type="InterPro" id="IPR023395">
    <property type="entry name" value="MCP_dom_sf"/>
</dbReference>
<keyword evidence="5" id="KW-0677">Repeat</keyword>
<evidence type="ECO:0000256" key="8">
    <source>
        <dbReference type="PROSITE-ProRule" id="PRU00282"/>
    </source>
</evidence>
<dbReference type="SUPFAM" id="SSF103506">
    <property type="entry name" value="Mitochondrial carrier"/>
    <property type="match status" value="1"/>
</dbReference>
<dbReference type="GO" id="GO:0016020">
    <property type="term" value="C:membrane"/>
    <property type="evidence" value="ECO:0007669"/>
    <property type="project" value="UniProtKB-SubCell"/>
</dbReference>
<dbReference type="Pfam" id="PF00153">
    <property type="entry name" value="Mito_carr"/>
    <property type="match status" value="3"/>
</dbReference>
<comment type="similarity">
    <text evidence="2">Belongs to the mitochondrial carrier (TC 2.A.29) family.</text>
</comment>
<evidence type="ECO:0000256" key="3">
    <source>
        <dbReference type="ARBA" id="ARBA00022448"/>
    </source>
</evidence>
<dbReference type="PRINTS" id="PR00926">
    <property type="entry name" value="MITOCARRIER"/>
</dbReference>
<accession>A0AAW1QWG5</accession>
<feature type="compositionally biased region" description="Low complexity" evidence="9">
    <location>
        <begin position="202"/>
        <end position="224"/>
    </location>
</feature>
<evidence type="ECO:0000256" key="6">
    <source>
        <dbReference type="ARBA" id="ARBA00022989"/>
    </source>
</evidence>
<evidence type="ECO:0000256" key="7">
    <source>
        <dbReference type="ARBA" id="ARBA00023136"/>
    </source>
</evidence>
<protein>
    <submittedName>
        <fullName evidence="10">Uncharacterized protein</fullName>
    </submittedName>
</protein>
<evidence type="ECO:0000313" key="10">
    <source>
        <dbReference type="EMBL" id="KAK9825837.1"/>
    </source>
</evidence>
<feature type="region of interest" description="Disordered" evidence="9">
    <location>
        <begin position="253"/>
        <end position="316"/>
    </location>
</feature>
<proteinExistence type="inferred from homology"/>
<evidence type="ECO:0000256" key="1">
    <source>
        <dbReference type="ARBA" id="ARBA00004141"/>
    </source>
</evidence>
<feature type="region of interest" description="Disordered" evidence="9">
    <location>
        <begin position="202"/>
        <end position="238"/>
    </location>
</feature>
<dbReference type="Gene3D" id="1.50.40.10">
    <property type="entry name" value="Mitochondrial carrier domain"/>
    <property type="match status" value="1"/>
</dbReference>
<feature type="repeat" description="Solcar" evidence="8">
    <location>
        <begin position="637"/>
        <end position="720"/>
    </location>
</feature>
<keyword evidence="11" id="KW-1185">Reference proteome</keyword>
<name>A0AAW1QWG5_9CHLO</name>
<gene>
    <name evidence="10" type="ORF">WJX81_001343</name>
</gene>
<evidence type="ECO:0000256" key="9">
    <source>
        <dbReference type="SAM" id="MobiDB-lite"/>
    </source>
</evidence>
<comment type="caution">
    <text evidence="10">The sequence shown here is derived from an EMBL/GenBank/DDBJ whole genome shotgun (WGS) entry which is preliminary data.</text>
</comment>
<dbReference type="Proteomes" id="UP001445335">
    <property type="component" value="Unassembled WGS sequence"/>
</dbReference>
<reference evidence="10 11" key="1">
    <citation type="journal article" date="2024" name="Nat. Commun.">
        <title>Phylogenomics reveals the evolutionary origins of lichenization in chlorophyte algae.</title>
        <authorList>
            <person name="Puginier C."/>
            <person name="Libourel C."/>
            <person name="Otte J."/>
            <person name="Skaloud P."/>
            <person name="Haon M."/>
            <person name="Grisel S."/>
            <person name="Petersen M."/>
            <person name="Berrin J.G."/>
            <person name="Delaux P.M."/>
            <person name="Dal Grande F."/>
            <person name="Keller J."/>
        </authorList>
    </citation>
    <scope>NUCLEOTIDE SEQUENCE [LARGE SCALE GENOMIC DNA]</scope>
    <source>
        <strain evidence="10 11">SAG 245.80</strain>
    </source>
</reference>
<keyword evidence="4 8" id="KW-0812">Transmembrane</keyword>
<dbReference type="PANTHER" id="PTHR45618">
    <property type="entry name" value="MITOCHONDRIAL DICARBOXYLATE CARRIER-RELATED"/>
    <property type="match status" value="1"/>
</dbReference>
<dbReference type="InterPro" id="IPR002067">
    <property type="entry name" value="MCP"/>
</dbReference>
<keyword evidence="6" id="KW-1133">Transmembrane helix</keyword>
<evidence type="ECO:0000256" key="4">
    <source>
        <dbReference type="ARBA" id="ARBA00022692"/>
    </source>
</evidence>
<evidence type="ECO:0000256" key="2">
    <source>
        <dbReference type="ARBA" id="ARBA00006375"/>
    </source>
</evidence>
<dbReference type="InterPro" id="IPR050391">
    <property type="entry name" value="Mito_Metabolite_Transporter"/>
</dbReference>
<sequence length="819" mass="79156">MRAGVGEGRQARAGFARRLAQVVINPADVLGIPQTGATPSAADAAALATALGNPDAANATAQAEADRARAIRLQLASQSSPAVTANAMKHFDVTQLFYSNARAAAPALAVASGAGAAGAAGAAAAPAPEAPGAKDIIALLGGGIKETPGVAQTAPADQDFSWLNPAPAAHLPQNARRSAAALPTAAAAPSAAADTASAAGGTDAAASAGATGSSSSVGTARDAAGTGGTASAGGGTTEAAVRTVNDASGARTAQMGAGTMSGGGKPLGDAGSTGVTVGDGSAAGAGEKAGGSVGGGASGSGAATTTSGRGRMSVSRNAADAANVRSFVDAAGLLGTPQQGRRLRQIPAGGSGAGSAAPVLGSVTSAADGGAQGADAPVLGSVQSASAAAAGSRSVAQGADAPVLGTVPASASSADSVRINTAQPARGDAAAAVGGAAAAPPDLSFLQVQHSSLPSAAADPLSALIGVARATAASAAAAAAAASAPAALAAAQAPAPSVAEAAVALAGDATHVVRSAGAFAHEAAGSLHAGQVPVEPLGGFLLQVATSGISVAIANTITNPIDVVKVRMQLLRLEPAANGHLAAPNLVRTGVMMVQSEGASALMSGVSATVARGIFYGGLRLGMYGPLKTAVGADADPTLAKKILAGSLSGGIATLITNPMELIKTRLQSNSGQGGAVAVVRSVLAKDGVTGLWKGTMPSAIRGTLLTASQCATYDDTKRAWMRYTGWQDGLATHVGVSMITGLAATTITAPVDVVKTHMYCAGSRYTNPLHCATDIARREGLRGFFKGWTANYARLGPQTTIMFVVMEKMRYLAGMSGL</sequence>
<feature type="repeat" description="Solcar" evidence="8">
    <location>
        <begin position="729"/>
        <end position="813"/>
    </location>
</feature>
<dbReference type="InterPro" id="IPR018108">
    <property type="entry name" value="MCP_transmembrane"/>
</dbReference>
<feature type="compositionally biased region" description="Low complexity" evidence="9">
    <location>
        <begin position="300"/>
        <end position="310"/>
    </location>
</feature>
<dbReference type="PROSITE" id="PS50920">
    <property type="entry name" value="SOLCAR"/>
    <property type="match status" value="3"/>
</dbReference>
<dbReference type="EMBL" id="JALJOU010000070">
    <property type="protein sequence ID" value="KAK9825837.1"/>
    <property type="molecule type" value="Genomic_DNA"/>
</dbReference>
<organism evidence="10 11">
    <name type="scientific">Elliptochloris bilobata</name>
    <dbReference type="NCBI Taxonomy" id="381761"/>
    <lineage>
        <taxon>Eukaryota</taxon>
        <taxon>Viridiplantae</taxon>
        <taxon>Chlorophyta</taxon>
        <taxon>core chlorophytes</taxon>
        <taxon>Trebouxiophyceae</taxon>
        <taxon>Trebouxiophyceae incertae sedis</taxon>
        <taxon>Elliptochloris clade</taxon>
        <taxon>Elliptochloris</taxon>
    </lineage>
</organism>
<feature type="compositionally biased region" description="Gly residues" evidence="9">
    <location>
        <begin position="281"/>
        <end position="299"/>
    </location>
</feature>